<proteinExistence type="predicted"/>
<organism evidence="2 3">
    <name type="scientific">Trypanosoma rangeli SC58</name>
    <dbReference type="NCBI Taxonomy" id="429131"/>
    <lineage>
        <taxon>Eukaryota</taxon>
        <taxon>Discoba</taxon>
        <taxon>Euglenozoa</taxon>
        <taxon>Kinetoplastea</taxon>
        <taxon>Metakinetoplastina</taxon>
        <taxon>Trypanosomatida</taxon>
        <taxon>Trypanosomatidae</taxon>
        <taxon>Trypanosoma</taxon>
        <taxon>Herpetosoma</taxon>
    </lineage>
</organism>
<dbReference type="PANTHER" id="PTHR47047">
    <property type="entry name" value="PUTATIVE-RELATED-RELATED"/>
    <property type="match status" value="1"/>
</dbReference>
<dbReference type="Proteomes" id="UP000031737">
    <property type="component" value="Unassembled WGS sequence"/>
</dbReference>
<dbReference type="InterPro" id="IPR015232">
    <property type="entry name" value="DUF1935"/>
</dbReference>
<dbReference type="SUPFAM" id="SSF101601">
    <property type="entry name" value="Smp-1-like"/>
    <property type="match status" value="1"/>
</dbReference>
<comment type="caution">
    <text evidence="2">The sequence shown here is derived from an EMBL/GenBank/DDBJ whole genome shotgun (WGS) entry which is preliminary data.</text>
</comment>
<keyword evidence="3" id="KW-1185">Reference proteome</keyword>
<dbReference type="Pfam" id="PF09149">
    <property type="entry name" value="DUF1935"/>
    <property type="match status" value="1"/>
</dbReference>
<dbReference type="EMBL" id="AUPL01000426">
    <property type="protein sequence ID" value="ESL11816.1"/>
    <property type="molecule type" value="Genomic_DNA"/>
</dbReference>
<evidence type="ECO:0000259" key="1">
    <source>
        <dbReference type="Pfam" id="PF09149"/>
    </source>
</evidence>
<sequence length="150" mass="16844">MGCVSSKPKGADNGFLHGQPSEAFPYDEVHKCTDRDNGLLFRLVNTSTKQWAFYNDSKIYEFHVTVNFSSQSNLSPLGDTTVVRDPNDGRLVAKTIVYPRLTELFVQGDVDGFDAEYQAVMLTDEYKKRKAQLNASKRAAKANDDLEEVQ</sequence>
<dbReference type="AlphaFoldDB" id="A0A061JCG3"/>
<dbReference type="OrthoDB" id="277819at2759"/>
<dbReference type="InterPro" id="IPR013780">
    <property type="entry name" value="Glyco_hydro_b"/>
</dbReference>
<dbReference type="InterPro" id="IPR036310">
    <property type="entry name" value="Smp-1-like_sf"/>
</dbReference>
<dbReference type="Gene3D" id="2.60.40.1180">
    <property type="entry name" value="Golgi alpha-mannosidase II"/>
    <property type="match status" value="1"/>
</dbReference>
<reference evidence="2 3" key="1">
    <citation type="submission" date="2013-07" db="EMBL/GenBank/DDBJ databases">
        <authorList>
            <person name="Stoco P.H."/>
            <person name="Wagner G."/>
            <person name="Gerber A."/>
            <person name="Zaha A."/>
            <person name="Thompson C."/>
            <person name="Bartholomeu D.C."/>
            <person name="Luckemeyer D.D."/>
            <person name="Bahia D."/>
            <person name="Loreto E."/>
            <person name="Prestes E.B."/>
            <person name="Lima F.M."/>
            <person name="Rodrigues-Luiz G."/>
            <person name="Vallejo G.A."/>
            <person name="Filho J.F."/>
            <person name="Monteiro K.M."/>
            <person name="Tyler K.M."/>
            <person name="de Almeida L.G."/>
            <person name="Ortiz M.F."/>
            <person name="Siervo M.A."/>
            <person name="de Moraes M.H."/>
            <person name="Cunha O.L."/>
            <person name="Mendonca-Neto R."/>
            <person name="Silva R."/>
            <person name="Teixeira S.M."/>
            <person name="Murta S.M."/>
            <person name="Sincero T.C."/>
            <person name="Mendes T.A."/>
            <person name="Urmenyi T.P."/>
            <person name="Silva V.G."/>
            <person name="da Rocha W.D."/>
            <person name="Andersson B."/>
            <person name="Romanha A.J."/>
            <person name="Steindel M."/>
            <person name="de Vasconcelos A.T."/>
            <person name="Grisard E.C."/>
        </authorList>
    </citation>
    <scope>NUCLEOTIDE SEQUENCE [LARGE SCALE GENOMIC DNA]</scope>
    <source>
        <strain evidence="2 3">SC58</strain>
    </source>
</reference>
<accession>A0A061JCG3</accession>
<evidence type="ECO:0000313" key="2">
    <source>
        <dbReference type="EMBL" id="ESL11816.1"/>
    </source>
</evidence>
<dbReference type="PANTHER" id="PTHR47047:SF3">
    <property type="entry name" value="PUTATIVE-RELATED"/>
    <property type="match status" value="1"/>
</dbReference>
<dbReference type="VEuPathDB" id="TriTrypDB:TRSC58_00426"/>
<evidence type="ECO:0000313" key="3">
    <source>
        <dbReference type="Proteomes" id="UP000031737"/>
    </source>
</evidence>
<gene>
    <name evidence="2" type="ORF">TRSC58_00426</name>
</gene>
<protein>
    <submittedName>
        <fullName evidence="2">Calpain-like cysteine peptidase</fullName>
    </submittedName>
</protein>
<feature type="domain" description="DUF1935" evidence="1">
    <location>
        <begin position="15"/>
        <end position="121"/>
    </location>
</feature>
<name>A0A061JCG3_TRYRA</name>